<feature type="compositionally biased region" description="Polar residues" evidence="1">
    <location>
        <begin position="2838"/>
        <end position="2867"/>
    </location>
</feature>
<feature type="compositionally biased region" description="Low complexity" evidence="1">
    <location>
        <begin position="2618"/>
        <end position="2645"/>
    </location>
</feature>
<gene>
    <name evidence="3" type="ORF">KIK155_LOCUS18452</name>
</gene>
<dbReference type="EMBL" id="CAJNYV010003261">
    <property type="protein sequence ID" value="CAF3551159.1"/>
    <property type="molecule type" value="Genomic_DNA"/>
</dbReference>
<dbReference type="PANTHER" id="PTHR15600:SF42">
    <property type="entry name" value="SACSIN"/>
    <property type="match status" value="1"/>
</dbReference>
<dbReference type="PROSITE" id="PS50076">
    <property type="entry name" value="DNAJ_2"/>
    <property type="match status" value="1"/>
</dbReference>
<feature type="compositionally biased region" description="Basic residues" evidence="1">
    <location>
        <begin position="2826"/>
        <end position="2836"/>
    </location>
</feature>
<proteinExistence type="predicted"/>
<feature type="compositionally biased region" description="Low complexity" evidence="1">
    <location>
        <begin position="2796"/>
        <end position="2817"/>
    </location>
</feature>
<feature type="region of interest" description="Disordered" evidence="1">
    <location>
        <begin position="2551"/>
        <end position="2647"/>
    </location>
</feature>
<protein>
    <recommendedName>
        <fullName evidence="2">J domain-containing protein</fullName>
    </recommendedName>
</protein>
<dbReference type="InterPro" id="IPR036869">
    <property type="entry name" value="J_dom_sf"/>
</dbReference>
<dbReference type="SMART" id="SM00748">
    <property type="entry name" value="HEPN"/>
    <property type="match status" value="1"/>
</dbReference>
<dbReference type="Gene3D" id="1.20.120.330">
    <property type="entry name" value="Nucleotidyltransferases domain 2"/>
    <property type="match status" value="1"/>
</dbReference>
<dbReference type="InterPro" id="IPR052972">
    <property type="entry name" value="Sacsin_chaperone_reg"/>
</dbReference>
<evidence type="ECO:0000256" key="1">
    <source>
        <dbReference type="SAM" id="MobiDB-lite"/>
    </source>
</evidence>
<dbReference type="Pfam" id="PF05168">
    <property type="entry name" value="HEPN"/>
    <property type="match status" value="1"/>
</dbReference>
<comment type="caution">
    <text evidence="3">The sequence shown here is derived from an EMBL/GenBank/DDBJ whole genome shotgun (WGS) entry which is preliminary data.</text>
</comment>
<dbReference type="InterPro" id="IPR007842">
    <property type="entry name" value="HEPN_dom"/>
</dbReference>
<dbReference type="SUPFAM" id="SSF81593">
    <property type="entry name" value="Nucleotidyltransferase substrate binding subunit/domain"/>
    <property type="match status" value="1"/>
</dbReference>
<evidence type="ECO:0000259" key="2">
    <source>
        <dbReference type="PROSITE" id="PS50076"/>
    </source>
</evidence>
<feature type="region of interest" description="Disordered" evidence="1">
    <location>
        <begin position="2739"/>
        <end position="2879"/>
    </location>
</feature>
<name>A0A818K803_9BILA</name>
<dbReference type="Gene3D" id="1.10.287.110">
    <property type="entry name" value="DnaJ domain"/>
    <property type="match status" value="1"/>
</dbReference>
<dbReference type="PANTHER" id="PTHR15600">
    <property type="entry name" value="SACSIN"/>
    <property type="match status" value="1"/>
</dbReference>
<feature type="compositionally biased region" description="Polar residues" evidence="1">
    <location>
        <begin position="2741"/>
        <end position="2759"/>
    </location>
</feature>
<dbReference type="Proteomes" id="UP000663865">
    <property type="component" value="Unassembled WGS sequence"/>
</dbReference>
<feature type="compositionally biased region" description="Basic and acidic residues" evidence="1">
    <location>
        <begin position="2760"/>
        <end position="2782"/>
    </location>
</feature>
<evidence type="ECO:0000313" key="3">
    <source>
        <dbReference type="EMBL" id="CAF3551159.1"/>
    </source>
</evidence>
<evidence type="ECO:0000313" key="4">
    <source>
        <dbReference type="Proteomes" id="UP000663865"/>
    </source>
</evidence>
<sequence length="3008" mass="349655">MARNCLPNNPLKEPKNLLPRWNISSSMNNLSNRTKLACRTCSSSSSSSSSSFKLEKRQFAYSRYGNMPQHYDFISNTTNNNNNSNSSDHLKHTTPSAERYFHRAPLIFPRFHQQHTQNTPTRLSSSNSGPLHHNRPRFLSAWNLTPRPVMYNSPRNIAPNTPVSTAMSKPNVEDRTQLQSMPAKDFADLVMLPREWRRGDDCIQWPRNHDYYNIVWLENLWKYINEKLPNDLTILENTNILYSLQLTRPLGGPASLNTIALYKLSKNIGLIQLPMSATKDDVSVQKVLLKLNFHCIDPFPEIIRRHKLVEEYVPSLSYLGLLQIFKCRLRHFTQIKIQQEFNTLLNEHDIKLLRQYLSRIMTQQLDESNIQCIKQLPIFDNAYIGNDTNQQQQHFKYISLNNILYIYESGTKLPIDIQPPKQCIHVTDSDSRVLLDKLGYVIHDFTHVARYLIKTIEQQQQQQQQQQPQQNSKNINLKVDQQRMIFLGKWLLSNCTNLILTDVVSQDTLSTCRLFLNRKGELCSCQQMFDPSSFQNNNKEKYLVLFESKYLPSVEFCSTNENLSLLRHLKLRQFYDIKSDEVIDICESTIKDTSSTTSNKRSLMLLLAEFIVDILNQNPKLIDEYSQAKQIALRQYLNNAPWVPVMAERPHGYPATLTWQSAIDLRHSFVTLREVSDKTHGFLVGAVTLISALDLPESFYPPARATSSINRITLDMRELKLDLLIKQLKCIVLCYQKSSPQEQKNETFDYLNLCKRLYDTLSQLNNPNDILKEMRLSDLTEWIWNSTHGFSSTNHIYLIDKIHPLAPYVQILPYELYNYRKFFESMGVKYLPDVSKLEDLLRNQQHQPIDENLFKWIKETYTKDRRLLQLIHDLETKSNSKGNPKVKNTNDDQTRITFSSTLDLAEDKIYLYLTDIFNQQANIKETVIQALTTISKEKKTQLLTEEDYFIRKMSGSEYQKNLFDHYRAYNDLVLPNLNVLPKNVKDTLVLFALDHADNTMLNILKQHCCIPCTPNGRILNKPSKLIHPYCRLASLYSDIDSLFPYGGQDSYLREDRLNVLKLLGMKCDDNLVTWPELVERCESIQRMRDYDLARERSLALLQILNDMLSMSNVNPTRTYDENDDPLDRRSRQSTSTAREKTTNGNLSNGSSSILNTHEALHDKEARTRASLQLRELAFIPIKTRPIELNGINLTWMGDKYSKRLFKPKDALSQQYEHLICSTWPIAEQSKNSQEQIILTKQVEHFLGLDDTTKIELKDVLKQLDEISKLSIINNSNLVVYNHQITSKYILDMSYTVYDYIQSFCFPQLQQFNEQTFEYRSTTMIPNQLEQIIFDVRQFFAQHRLIYFTDSSSIDTYLFLSLPQLLWQPPNRYSASMSNHLKPYYYSIPIALHKRYKHFFHDLLQIKIQLDGKDLLHIIEQIKKKYGTKPIDKDDLTLLQNIYTLLIEQYSNVFNTNTDLYLPNVDCVLHPGSQLCFYPFEREQISSTTTPSAQDEHYVHPSVDRRVCVKAGVQTRKNPTVTATVSSTSPINNSSSMNMMNNTNSSRSFPKIFGNKKLESILARLDDPHINPQLVETMDESNPNIVLEFLLESNKYTQITNNLSDDDIIIILKYFNDFLTNGYQGNFQKLRELKIYKPLWGIASTDDKQQQAIQQCCSLEKFAHVYILNEEWSNLIRRSFKRNFFTEQFHEKKTVLLMQKKIEPLSKIFSHIRFNILSDLEIFLQLCLPHFKKLDAKSQVNLLKYFIDDIDEKLFQHERDQCRKQLHDHLEIFTQTSNNNIDHLYKPSIGISRSLRDPPEVCPIFELYDPNIKDIRSILGVHHFPDDQFHTPTMLKFLKECGLRSYISTDKCKQIMESIQLNVKQAGWTNDQRKRSRYLYEHLLANWTRYDNSVLGCKFLEPHQMSFENDDLLKLHEQYTTCDETTANEHLQYTCIKLSDGELLRDAKLCWTSSYLLPDFVSLEQYNDFNDKKEPIDQNAIDFFKLNKKPSSSLVKKNLANLAKKFSLKYHKLNDIRSPTTTMTQQGIDDILVSILKNIYHYFQYEIKFERRAEIYKEFEDIECIYSRTRRQFLQGKYFCLNLPMNDEIPPFLFSLDKDFHEYKDFFLQVGVQAEPHPMLYGDILRKLSKVCDQDYLNSNELCKSLKAMECFFKYLATNSTINSQTKLPGLYLVSNDFKLVKSNEIVIMDDKTKLDYMTKLVNDKFMFNPNERVLKLDSMPASAPKHNGSTAHIKEIIEKIYVSQRPTLFTQKYEESFSITIPEDEESHRQRFLYNLERKYNQLLASRHLHRCMARVIANHVARQPNPKIISMDDVENLIRQRLIYIKVTCVEYLETNLVYKKTQQKVDQSVDEKAVYLVAEGAENIILYISMKHTEQPYFTLCLARALSPCLGLSELQLDNSVMAALLATTIGQMSKLLNLVNVADEENILSILKLQYIPSPGNVYGDDVEQLQKFNIETHQILPGDLCVYRVNDLYIYCEVESIIKEYTQAEQERWSWKNTNSSSLVPSYAFICRINDGQDTERIEATNFYVLEHWSRIFDAVHTKPVDERETFKSSASSSTTNGHGKTSNDDKDKFNGDNFSYSSQRSGKATNDSTGFTSDPGFPNGFDSSKAYRQTSADSDSSSNMTSESQSESESAQTSEQDAIDKTELELTKSEIYNSVRQAYQLTGQERKKTVKKLLLKWHPDKNPGRERFAAEVFKHLRKQIDHFENDPLTSFFNTFNNFHPSPFSASDPKFSWNKSSSTHKTNHASASSATADDRFGSFDNLNKDPKDDTKRSYQDIPNGADHDATDNTDTNGNANKSRFSPHRSSSFRTAREEWQYRRQHGFQRRHGFFSTTEENPTGSTTNGTNAHTSSSTGGTESPNARRKRNYQQSEADRWLKQAQHDLESAYNDMHSSTSQVAYDWVCYKCYRAAEKALKAYHYYRDTGKNMTADIPGLLIGVENDVREIGYKLYKWIGDPNRMQYPNAARFAKIPAEVFTVSQAEQAIDYTKELLKKIEDILYP</sequence>
<feature type="compositionally biased region" description="Low complexity" evidence="1">
    <location>
        <begin position="1143"/>
        <end position="1154"/>
    </location>
</feature>
<dbReference type="GO" id="GO:0030544">
    <property type="term" value="F:Hsp70 protein binding"/>
    <property type="evidence" value="ECO:0007669"/>
    <property type="project" value="TreeGrafter"/>
</dbReference>
<feature type="compositionally biased region" description="Polar residues" evidence="1">
    <location>
        <begin position="2556"/>
        <end position="2569"/>
    </location>
</feature>
<reference evidence="3" key="1">
    <citation type="submission" date="2021-02" db="EMBL/GenBank/DDBJ databases">
        <authorList>
            <person name="Nowell W R."/>
        </authorList>
    </citation>
    <scope>NUCLEOTIDE SEQUENCE</scope>
</reference>
<organism evidence="3 4">
    <name type="scientific">Rotaria socialis</name>
    <dbReference type="NCBI Taxonomy" id="392032"/>
    <lineage>
        <taxon>Eukaryota</taxon>
        <taxon>Metazoa</taxon>
        <taxon>Spiralia</taxon>
        <taxon>Gnathifera</taxon>
        <taxon>Rotifera</taxon>
        <taxon>Eurotatoria</taxon>
        <taxon>Bdelloidea</taxon>
        <taxon>Philodinida</taxon>
        <taxon>Philodinidae</taxon>
        <taxon>Rotaria</taxon>
    </lineage>
</organism>
<feature type="compositionally biased region" description="Basic and acidic residues" evidence="1">
    <location>
        <begin position="2570"/>
        <end position="2579"/>
    </location>
</feature>
<feature type="compositionally biased region" description="Polar residues" evidence="1">
    <location>
        <begin position="2584"/>
        <end position="2601"/>
    </location>
</feature>
<dbReference type="SUPFAM" id="SSF46565">
    <property type="entry name" value="Chaperone J-domain"/>
    <property type="match status" value="1"/>
</dbReference>
<dbReference type="InterPro" id="IPR001623">
    <property type="entry name" value="DnaJ_domain"/>
</dbReference>
<feature type="domain" description="J" evidence="2">
    <location>
        <begin position="2659"/>
        <end position="2725"/>
    </location>
</feature>
<accession>A0A818K803</accession>
<feature type="region of interest" description="Disordered" evidence="1">
    <location>
        <begin position="1112"/>
        <end position="1154"/>
    </location>
</feature>